<comment type="caution">
    <text evidence="2">The sequence shown here is derived from an EMBL/GenBank/DDBJ whole genome shotgun (WGS) entry which is preliminary data.</text>
</comment>
<evidence type="ECO:0000256" key="1">
    <source>
        <dbReference type="ARBA" id="ARBA00009995"/>
    </source>
</evidence>
<dbReference type="SUPFAM" id="SSF53756">
    <property type="entry name" value="UDP-Glycosyltransferase/glycogen phosphorylase"/>
    <property type="match status" value="1"/>
</dbReference>
<dbReference type="OrthoDB" id="5835829at2759"/>
<name>A0A835HXD7_9MAGN</name>
<comment type="similarity">
    <text evidence="1">Belongs to the UDP-glycosyltransferase family.</text>
</comment>
<dbReference type="AlphaFoldDB" id="A0A835HXD7"/>
<evidence type="ECO:0000313" key="2">
    <source>
        <dbReference type="EMBL" id="KAF9607905.1"/>
    </source>
</evidence>
<evidence type="ECO:0000313" key="3">
    <source>
        <dbReference type="Proteomes" id="UP000631114"/>
    </source>
</evidence>
<reference evidence="2 3" key="1">
    <citation type="submission" date="2020-10" db="EMBL/GenBank/DDBJ databases">
        <title>The Coptis chinensis genome and diversification of protoberbering-type alkaloids.</title>
        <authorList>
            <person name="Wang B."/>
            <person name="Shu S."/>
            <person name="Song C."/>
            <person name="Liu Y."/>
        </authorList>
    </citation>
    <scope>NUCLEOTIDE SEQUENCE [LARGE SCALE GENOMIC DNA]</scope>
    <source>
        <strain evidence="2">HL-2020</strain>
        <tissue evidence="2">Leaf</tissue>
    </source>
</reference>
<protein>
    <submittedName>
        <fullName evidence="2">Uncharacterized protein</fullName>
    </submittedName>
</protein>
<proteinExistence type="inferred from homology"/>
<accession>A0A835HXD7</accession>
<sequence>MLVCADESYLTNGYLETSIDWIPGLKNVRLRDIPTLIRTTDPNDIVLNFMITQLDRARKASAIILNAFDALESETLDAIKPLLSPLYTIGPIHLLHRQLSEKG</sequence>
<dbReference type="GO" id="GO:0080043">
    <property type="term" value="F:quercetin 3-O-glucosyltransferase activity"/>
    <property type="evidence" value="ECO:0007669"/>
    <property type="project" value="TreeGrafter"/>
</dbReference>
<dbReference type="PANTHER" id="PTHR11926:SF774">
    <property type="entry name" value="UDP-GLYCOSYLTRANSFERASE 85A1-RELATED"/>
    <property type="match status" value="1"/>
</dbReference>
<dbReference type="GO" id="GO:0080044">
    <property type="term" value="F:quercetin 7-O-glucosyltransferase activity"/>
    <property type="evidence" value="ECO:0007669"/>
    <property type="project" value="TreeGrafter"/>
</dbReference>
<dbReference type="Proteomes" id="UP000631114">
    <property type="component" value="Unassembled WGS sequence"/>
</dbReference>
<organism evidence="2 3">
    <name type="scientific">Coptis chinensis</name>
    <dbReference type="NCBI Taxonomy" id="261450"/>
    <lineage>
        <taxon>Eukaryota</taxon>
        <taxon>Viridiplantae</taxon>
        <taxon>Streptophyta</taxon>
        <taxon>Embryophyta</taxon>
        <taxon>Tracheophyta</taxon>
        <taxon>Spermatophyta</taxon>
        <taxon>Magnoliopsida</taxon>
        <taxon>Ranunculales</taxon>
        <taxon>Ranunculaceae</taxon>
        <taxon>Coptidoideae</taxon>
        <taxon>Coptis</taxon>
    </lineage>
</organism>
<dbReference type="EMBL" id="JADFTS010000004">
    <property type="protein sequence ID" value="KAF9607905.1"/>
    <property type="molecule type" value="Genomic_DNA"/>
</dbReference>
<dbReference type="PANTHER" id="PTHR11926">
    <property type="entry name" value="GLUCOSYL/GLUCURONOSYL TRANSFERASES"/>
    <property type="match status" value="1"/>
</dbReference>
<keyword evidence="3" id="KW-1185">Reference proteome</keyword>
<gene>
    <name evidence="2" type="ORF">IFM89_003719</name>
</gene>
<dbReference type="Gene3D" id="3.40.50.2000">
    <property type="entry name" value="Glycogen Phosphorylase B"/>
    <property type="match status" value="1"/>
</dbReference>